<comment type="caution">
    <text evidence="1">The sequence shown here is derived from an EMBL/GenBank/DDBJ whole genome shotgun (WGS) entry which is preliminary data.</text>
</comment>
<protein>
    <submittedName>
        <fullName evidence="1">Uncharacterized protein</fullName>
    </submittedName>
</protein>
<proteinExistence type="predicted"/>
<dbReference type="STRING" id="1304284.L21TH_0505"/>
<dbReference type="AlphaFoldDB" id="R1AWC4"/>
<dbReference type="InterPro" id="IPR025530">
    <property type="entry name" value="DUF4417"/>
</dbReference>
<dbReference type="Proteomes" id="UP000013378">
    <property type="component" value="Unassembled WGS sequence"/>
</dbReference>
<name>R1AWC4_9FIRM</name>
<dbReference type="eggNOG" id="ENOG5032ZNW">
    <property type="taxonomic scope" value="Bacteria"/>
</dbReference>
<keyword evidence="2" id="KW-1185">Reference proteome</keyword>
<sequence length="343" mass="39490">MSGLCGRNCNSCIFKEYFCEGCSLCEVCMCDKNCRDCFALCPERPAGIAYLMSVGGPEIESKGNKKIHLPAHIPILPDVFKEKPRGDIMPVIGLHAGSMFSRNGEKINPKYLNNGYVKALNIAEGTEAVLEFYVKDRTLEGFWDNRKNNYKDLKRMNIKAIISPNFSVYEDAPRLVHLYNIKRTTIVYNEMLEAGLNAIPDVSWYSLKDLDKWIREIKRNKVKMIAFSFQVVDVRLKASNIWKNYLTGFRYLCKNIDPEIEILIIGITSSRRVKEIHAVAFGHRIIVLNQSAFVQSRRGMLFEGRNKNTEFTKDDIFHRNIMYFNKLYEDMNLKHNLGGEKNA</sequence>
<reference evidence="1 2" key="1">
    <citation type="journal article" date="2015" name="Geomicrobiol. J.">
        <title>Caldisalinibacter kiritimatiensis gen. nov., sp. nov., a moderately thermohalophilic thiosulfate-reducing bacterium from a hypersaline microbial mat.</title>
        <authorList>
            <person name="Ben Hania W."/>
            <person name="Joseph M."/>
            <person name="Fiebig A."/>
            <person name="Bunk B."/>
            <person name="Klenk H.-P."/>
            <person name="Fardeau M.-L."/>
            <person name="Spring S."/>
        </authorList>
    </citation>
    <scope>NUCLEOTIDE SEQUENCE [LARGE SCALE GENOMIC DNA]</scope>
    <source>
        <strain evidence="1 2">L21-TH-D2</strain>
    </source>
</reference>
<dbReference type="EMBL" id="ARZA01000058">
    <property type="protein sequence ID" value="EOD01458.1"/>
    <property type="molecule type" value="Genomic_DNA"/>
</dbReference>
<dbReference type="Pfam" id="PF14386">
    <property type="entry name" value="DUF4417"/>
    <property type="match status" value="1"/>
</dbReference>
<evidence type="ECO:0000313" key="1">
    <source>
        <dbReference type="EMBL" id="EOD01458.1"/>
    </source>
</evidence>
<accession>R1AWC4</accession>
<evidence type="ECO:0000313" key="2">
    <source>
        <dbReference type="Proteomes" id="UP000013378"/>
    </source>
</evidence>
<gene>
    <name evidence="1" type="ORF">L21TH_0505</name>
</gene>
<organism evidence="1 2">
    <name type="scientific">Caldisalinibacter kiritimatiensis</name>
    <dbReference type="NCBI Taxonomy" id="1304284"/>
    <lineage>
        <taxon>Bacteria</taxon>
        <taxon>Bacillati</taxon>
        <taxon>Bacillota</taxon>
        <taxon>Tissierellia</taxon>
        <taxon>Tissierellales</taxon>
        <taxon>Thermohalobacteraceae</taxon>
        <taxon>Caldisalinibacter</taxon>
    </lineage>
</organism>